<gene>
    <name evidence="1" type="ORF">GH885_02175</name>
</gene>
<comment type="caution">
    <text evidence="1">The sequence shown here is derived from an EMBL/GenBank/DDBJ whole genome shotgun (WGS) entry which is preliminary data.</text>
</comment>
<dbReference type="RefSeq" id="WP_153834017.1">
    <property type="nucleotide sequence ID" value="NZ_JBHUMW010000107.1"/>
</dbReference>
<sequence length="79" mass="9356">MERIQIKKRKDAEGNTVHIGNYDYYIDGEKQDMKWVRSVNVRLDACQKPEVTIVAHPRYLELDIDGEVETITERYLDDE</sequence>
<proteinExistence type="predicted"/>
<dbReference type="Proteomes" id="UP000435187">
    <property type="component" value="Unassembled WGS sequence"/>
</dbReference>
<evidence type="ECO:0000313" key="1">
    <source>
        <dbReference type="EMBL" id="MRI65154.1"/>
    </source>
</evidence>
<organism evidence="1 2">
    <name type="scientific">Gracilibacillus thailandensis</name>
    <dbReference type="NCBI Taxonomy" id="563735"/>
    <lineage>
        <taxon>Bacteria</taxon>
        <taxon>Bacillati</taxon>
        <taxon>Bacillota</taxon>
        <taxon>Bacilli</taxon>
        <taxon>Bacillales</taxon>
        <taxon>Bacillaceae</taxon>
        <taxon>Gracilibacillus</taxon>
    </lineage>
</organism>
<keyword evidence="2" id="KW-1185">Reference proteome</keyword>
<reference evidence="1 2" key="1">
    <citation type="submission" date="2019-10" db="EMBL/GenBank/DDBJ databases">
        <title>Gracilibacillus salitolerans sp. nov., a moderate halophile isolated from a saline soil in northwest China.</title>
        <authorList>
            <person name="Gan L."/>
        </authorList>
    </citation>
    <scope>NUCLEOTIDE SEQUENCE [LARGE SCALE GENOMIC DNA]</scope>
    <source>
        <strain evidence="1 2">TP2-8</strain>
    </source>
</reference>
<dbReference type="AlphaFoldDB" id="A0A6N7QUE0"/>
<evidence type="ECO:0000313" key="2">
    <source>
        <dbReference type="Proteomes" id="UP000435187"/>
    </source>
</evidence>
<protein>
    <submittedName>
        <fullName evidence="1">Uncharacterized protein</fullName>
    </submittedName>
</protein>
<dbReference type="EMBL" id="WJEE01000002">
    <property type="protein sequence ID" value="MRI65154.1"/>
    <property type="molecule type" value="Genomic_DNA"/>
</dbReference>
<name>A0A6N7QUE0_9BACI</name>
<accession>A0A6N7QUE0</accession>